<gene>
    <name evidence="11" type="ORF">PILCRDRAFT_604014</name>
</gene>
<reference evidence="11 12" key="1">
    <citation type="submission" date="2014-04" db="EMBL/GenBank/DDBJ databases">
        <authorList>
            <consortium name="DOE Joint Genome Institute"/>
            <person name="Kuo A."/>
            <person name="Tarkka M."/>
            <person name="Buscot F."/>
            <person name="Kohler A."/>
            <person name="Nagy L.G."/>
            <person name="Floudas D."/>
            <person name="Copeland A."/>
            <person name="Barry K.W."/>
            <person name="Cichocki N."/>
            <person name="Veneault-Fourrey C."/>
            <person name="LaButti K."/>
            <person name="Lindquist E.A."/>
            <person name="Lipzen A."/>
            <person name="Lundell T."/>
            <person name="Morin E."/>
            <person name="Murat C."/>
            <person name="Sun H."/>
            <person name="Tunlid A."/>
            <person name="Henrissat B."/>
            <person name="Grigoriev I.V."/>
            <person name="Hibbett D.S."/>
            <person name="Martin F."/>
            <person name="Nordberg H.P."/>
            <person name="Cantor M.N."/>
            <person name="Hua S.X."/>
        </authorList>
    </citation>
    <scope>NUCLEOTIDE SEQUENCE [LARGE SCALE GENOMIC DNA]</scope>
    <source>
        <strain evidence="11 12">F 1598</strain>
    </source>
</reference>
<dbReference type="SUPFAM" id="SSF52540">
    <property type="entry name" value="P-loop containing nucleoside triphosphate hydrolases"/>
    <property type="match status" value="1"/>
</dbReference>
<dbReference type="GO" id="GO:0016020">
    <property type="term" value="C:membrane"/>
    <property type="evidence" value="ECO:0007669"/>
    <property type="project" value="UniProtKB-SubCell"/>
</dbReference>
<sequence>MLHLLPTSNMPDSYADDIEKNGIPFLIPPPITLSWSDLAYRVKEKNILDGVSGQLASGQLLAVMGPSGAGKSTFLDVLCKRVKAASGEILLNGSPDFDITRTVSFVEQHDALFGVLTVRETVSYAARLSLPRNTPNINAHIDATLRSLGLQDVANNRIGTPLQRGISGGQKRRVTIACSVIARPRVLVLDEPTSGLDSGSAQEVMASIKRLAQETNMVCIATIHQPNWEVFSLFDRLTLLAAGRVMYNGPASIFSLPRHIHLSFPDHVFAGDIDQYLTDIGYPSPQHTNPVDQAIAIVNTEFYDNENDITSSAHLDNIASAWITHQSRYNIIPDNNQYHTSDIILVKQVSESRDAMRKAIILTQRNFVNYVRNLLGFGIRMGMYVGMGLMLATIWIHLGTSTDKINDRLSVFFFSVAFLGFMSVAGIPAFLEERAVFVRERSNGLYGPGAYVLANTFAVVPFLFACTILFSVICYWAIGLHPGAKPFFRFTLYLFLGVMAAESQSILIAAIIPIFVAALALASFMNGFWMCVQGYFIRATSLPRFWYYWAHWIDFQTFSFQLIVRSDVKGLTFQCPTIDGSCLCPFTSSLVPTQCALTGDDIVKNLGYEGANDGLYVGVLIIIIVFYRMAMWVVLAIRKR</sequence>
<keyword evidence="8 9" id="KW-0472">Membrane</keyword>
<dbReference type="OrthoDB" id="66620at2759"/>
<dbReference type="InterPro" id="IPR017871">
    <property type="entry name" value="ABC_transporter-like_CS"/>
</dbReference>
<feature type="transmembrane region" description="Helical" evidence="9">
    <location>
        <begin position="615"/>
        <end position="637"/>
    </location>
</feature>
<dbReference type="PANTHER" id="PTHR48042:SF11">
    <property type="entry name" value="ABC TRANSPORTER G FAMILY MEMBER 11"/>
    <property type="match status" value="1"/>
</dbReference>
<feature type="transmembrane region" description="Helical" evidence="9">
    <location>
        <begin position="451"/>
        <end position="478"/>
    </location>
</feature>
<dbReference type="InParanoid" id="A0A0C3BLE8"/>
<feature type="transmembrane region" description="Helical" evidence="9">
    <location>
        <begin position="374"/>
        <end position="398"/>
    </location>
</feature>
<evidence type="ECO:0000256" key="3">
    <source>
        <dbReference type="ARBA" id="ARBA00022448"/>
    </source>
</evidence>
<dbReference type="GO" id="GO:0140359">
    <property type="term" value="F:ABC-type transporter activity"/>
    <property type="evidence" value="ECO:0007669"/>
    <property type="project" value="InterPro"/>
</dbReference>
<dbReference type="InterPro" id="IPR013525">
    <property type="entry name" value="ABC2_TM"/>
</dbReference>
<feature type="transmembrane region" description="Helical" evidence="9">
    <location>
        <begin position="410"/>
        <end position="431"/>
    </location>
</feature>
<proteinExistence type="inferred from homology"/>
<evidence type="ECO:0000256" key="5">
    <source>
        <dbReference type="ARBA" id="ARBA00022741"/>
    </source>
</evidence>
<keyword evidence="6" id="KW-0067">ATP-binding</keyword>
<keyword evidence="4 9" id="KW-0812">Transmembrane</keyword>
<feature type="transmembrane region" description="Helical" evidence="9">
    <location>
        <begin position="545"/>
        <end position="564"/>
    </location>
</feature>
<accession>A0A0C3BLE8</accession>
<keyword evidence="5" id="KW-0547">Nucleotide-binding</keyword>
<evidence type="ECO:0000256" key="4">
    <source>
        <dbReference type="ARBA" id="ARBA00022692"/>
    </source>
</evidence>
<feature type="transmembrane region" description="Helical" evidence="9">
    <location>
        <begin position="518"/>
        <end position="538"/>
    </location>
</feature>
<dbReference type="AlphaFoldDB" id="A0A0C3BLE8"/>
<evidence type="ECO:0000256" key="2">
    <source>
        <dbReference type="ARBA" id="ARBA00005814"/>
    </source>
</evidence>
<feature type="domain" description="ABC transporter" evidence="10">
    <location>
        <begin position="33"/>
        <end position="267"/>
    </location>
</feature>
<dbReference type="HOGENOM" id="CLU_000604_57_7_1"/>
<dbReference type="Pfam" id="PF00005">
    <property type="entry name" value="ABC_tran"/>
    <property type="match status" value="1"/>
</dbReference>
<evidence type="ECO:0000256" key="6">
    <source>
        <dbReference type="ARBA" id="ARBA00022840"/>
    </source>
</evidence>
<evidence type="ECO:0000256" key="7">
    <source>
        <dbReference type="ARBA" id="ARBA00022989"/>
    </source>
</evidence>
<keyword evidence="7 9" id="KW-1133">Transmembrane helix</keyword>
<keyword evidence="12" id="KW-1185">Reference proteome</keyword>
<dbReference type="PROSITE" id="PS00211">
    <property type="entry name" value="ABC_TRANSPORTER_1"/>
    <property type="match status" value="1"/>
</dbReference>
<comment type="similarity">
    <text evidence="2">Belongs to the ABC transporter superfamily. ABCG family. Eye pigment precursor importer (TC 3.A.1.204) subfamily.</text>
</comment>
<comment type="subcellular location">
    <subcellularLocation>
        <location evidence="1">Membrane</location>
        <topology evidence="1">Multi-pass membrane protein</topology>
    </subcellularLocation>
</comment>
<dbReference type="InterPro" id="IPR052215">
    <property type="entry name" value="Plant_ABCG"/>
</dbReference>
<dbReference type="InterPro" id="IPR003593">
    <property type="entry name" value="AAA+_ATPase"/>
</dbReference>
<dbReference type="GO" id="GO:0005524">
    <property type="term" value="F:ATP binding"/>
    <property type="evidence" value="ECO:0007669"/>
    <property type="project" value="UniProtKB-KW"/>
</dbReference>
<organism evidence="11 12">
    <name type="scientific">Piloderma croceum (strain F 1598)</name>
    <dbReference type="NCBI Taxonomy" id="765440"/>
    <lineage>
        <taxon>Eukaryota</taxon>
        <taxon>Fungi</taxon>
        <taxon>Dikarya</taxon>
        <taxon>Basidiomycota</taxon>
        <taxon>Agaricomycotina</taxon>
        <taxon>Agaricomycetes</taxon>
        <taxon>Agaricomycetidae</taxon>
        <taxon>Atheliales</taxon>
        <taxon>Atheliaceae</taxon>
        <taxon>Piloderma</taxon>
    </lineage>
</organism>
<evidence type="ECO:0000313" key="12">
    <source>
        <dbReference type="Proteomes" id="UP000054166"/>
    </source>
</evidence>
<protein>
    <recommendedName>
        <fullName evidence="10">ABC transporter domain-containing protein</fullName>
    </recommendedName>
</protein>
<dbReference type="GO" id="GO:0016887">
    <property type="term" value="F:ATP hydrolysis activity"/>
    <property type="evidence" value="ECO:0007669"/>
    <property type="project" value="InterPro"/>
</dbReference>
<feature type="transmembrane region" description="Helical" evidence="9">
    <location>
        <begin position="490"/>
        <end position="512"/>
    </location>
</feature>
<dbReference type="PROSITE" id="PS50893">
    <property type="entry name" value="ABC_TRANSPORTER_2"/>
    <property type="match status" value="1"/>
</dbReference>
<dbReference type="InterPro" id="IPR003439">
    <property type="entry name" value="ABC_transporter-like_ATP-bd"/>
</dbReference>
<dbReference type="Proteomes" id="UP000054166">
    <property type="component" value="Unassembled WGS sequence"/>
</dbReference>
<evidence type="ECO:0000259" key="10">
    <source>
        <dbReference type="PROSITE" id="PS50893"/>
    </source>
</evidence>
<reference evidence="12" key="2">
    <citation type="submission" date="2015-01" db="EMBL/GenBank/DDBJ databases">
        <title>Evolutionary Origins and Diversification of the Mycorrhizal Mutualists.</title>
        <authorList>
            <consortium name="DOE Joint Genome Institute"/>
            <consortium name="Mycorrhizal Genomics Consortium"/>
            <person name="Kohler A."/>
            <person name="Kuo A."/>
            <person name="Nagy L.G."/>
            <person name="Floudas D."/>
            <person name="Copeland A."/>
            <person name="Barry K.W."/>
            <person name="Cichocki N."/>
            <person name="Veneault-Fourrey C."/>
            <person name="LaButti K."/>
            <person name="Lindquist E.A."/>
            <person name="Lipzen A."/>
            <person name="Lundell T."/>
            <person name="Morin E."/>
            <person name="Murat C."/>
            <person name="Riley R."/>
            <person name="Ohm R."/>
            <person name="Sun H."/>
            <person name="Tunlid A."/>
            <person name="Henrissat B."/>
            <person name="Grigoriev I.V."/>
            <person name="Hibbett D.S."/>
            <person name="Martin F."/>
        </authorList>
    </citation>
    <scope>NUCLEOTIDE SEQUENCE [LARGE SCALE GENOMIC DNA]</scope>
    <source>
        <strain evidence="12">F 1598</strain>
    </source>
</reference>
<evidence type="ECO:0000256" key="8">
    <source>
        <dbReference type="ARBA" id="ARBA00023136"/>
    </source>
</evidence>
<dbReference type="InterPro" id="IPR027417">
    <property type="entry name" value="P-loop_NTPase"/>
</dbReference>
<evidence type="ECO:0000256" key="9">
    <source>
        <dbReference type="SAM" id="Phobius"/>
    </source>
</evidence>
<evidence type="ECO:0000313" key="11">
    <source>
        <dbReference type="EMBL" id="KIM78127.1"/>
    </source>
</evidence>
<dbReference type="STRING" id="765440.A0A0C3BLE8"/>
<dbReference type="Pfam" id="PF01061">
    <property type="entry name" value="ABC2_membrane"/>
    <property type="match status" value="1"/>
</dbReference>
<dbReference type="PANTHER" id="PTHR48042">
    <property type="entry name" value="ABC TRANSPORTER G FAMILY MEMBER 11"/>
    <property type="match status" value="1"/>
</dbReference>
<dbReference type="Gene3D" id="3.40.50.300">
    <property type="entry name" value="P-loop containing nucleotide triphosphate hydrolases"/>
    <property type="match status" value="1"/>
</dbReference>
<dbReference type="SMART" id="SM00382">
    <property type="entry name" value="AAA"/>
    <property type="match status" value="1"/>
</dbReference>
<keyword evidence="3" id="KW-0813">Transport</keyword>
<name>A0A0C3BLE8_PILCF</name>
<dbReference type="EMBL" id="KN833019">
    <property type="protein sequence ID" value="KIM78127.1"/>
    <property type="molecule type" value="Genomic_DNA"/>
</dbReference>
<evidence type="ECO:0000256" key="1">
    <source>
        <dbReference type="ARBA" id="ARBA00004141"/>
    </source>
</evidence>